<protein>
    <recommendedName>
        <fullName evidence="2">Haem-binding uptake Tiki superfamily ChaN domain-containing protein</fullName>
    </recommendedName>
</protein>
<keyword evidence="4" id="KW-1185">Reference proteome</keyword>
<feature type="region of interest" description="Disordered" evidence="1">
    <location>
        <begin position="559"/>
        <end position="588"/>
    </location>
</feature>
<name>A0A812M0S3_9DINO</name>
<dbReference type="OrthoDB" id="8300214at2759"/>
<gene>
    <name evidence="3" type="ORF">SNAT2548_LOCUS13049</name>
</gene>
<dbReference type="InterPro" id="IPR007314">
    <property type="entry name" value="Cofac_haem-bd_dom"/>
</dbReference>
<proteinExistence type="predicted"/>
<dbReference type="EMBL" id="CAJNDS010001335">
    <property type="protein sequence ID" value="CAE7255763.1"/>
    <property type="molecule type" value="Genomic_DNA"/>
</dbReference>
<evidence type="ECO:0000256" key="1">
    <source>
        <dbReference type="SAM" id="MobiDB-lite"/>
    </source>
</evidence>
<evidence type="ECO:0000313" key="3">
    <source>
        <dbReference type="EMBL" id="CAE7255763.1"/>
    </source>
</evidence>
<evidence type="ECO:0000259" key="2">
    <source>
        <dbReference type="Pfam" id="PF04187"/>
    </source>
</evidence>
<dbReference type="Gene3D" id="3.40.50.11550">
    <property type="match status" value="1"/>
</dbReference>
<dbReference type="Pfam" id="PF04187">
    <property type="entry name" value="Cofac_haem_bdg"/>
    <property type="match status" value="1"/>
</dbReference>
<dbReference type="SUPFAM" id="SSF159501">
    <property type="entry name" value="EreA/ChaN-like"/>
    <property type="match status" value="1"/>
</dbReference>
<dbReference type="CDD" id="cd14727">
    <property type="entry name" value="ChanN-like"/>
    <property type="match status" value="1"/>
</dbReference>
<comment type="caution">
    <text evidence="3">The sequence shown here is derived from an EMBL/GenBank/DDBJ whole genome shotgun (WGS) entry which is preliminary data.</text>
</comment>
<dbReference type="AlphaFoldDB" id="A0A812M0S3"/>
<reference evidence="3" key="1">
    <citation type="submission" date="2021-02" db="EMBL/GenBank/DDBJ databases">
        <authorList>
            <person name="Dougan E. K."/>
            <person name="Rhodes N."/>
            <person name="Thang M."/>
            <person name="Chan C."/>
        </authorList>
    </citation>
    <scope>NUCLEOTIDE SEQUENCE</scope>
</reference>
<sequence length="916" mass="101937">MSLQAALSTLSKGTSVNVWGTSMPLAIWVLDVIDSQTRKSQQTTLMESLCSKADAVTEELWEYFTRQQQPTLDKLIFDKSEDGPGSSPSKFREACDWDRVWSYDWDIYAPLFRFCQLNLNRVVGLNLPLEATLMVSKGGVASTPDWLQSRLPTLDLSQQRHRRRFEDMLRMPLEQAVERMSLPTAGWAPREDLSSMYEAQVLWDEYMASTAVNYINDVGGRLVVLAGTNHVWRDAIPDRFQRQSRGSGRRAISIVPWRGKQLPPPGLADYVLPMDGPGGGSEIAAELRDQRERLRGRSRVFPAGYVCLLPGSERFSIAQGLSRDMRDVGAVGMAAFYEAATISRYAQRADSFDKAALRKHGAHVAAWIAYGHHYGPKGWTPGIEELRLLRKFIGKMGGGLLPSRLREVLPETQAALQRAEARGQACENWKEAEQELKKSLQKFSCCRNSADKAAASHDTILQGVVAVADDDCSGSGEVQPAGEQVTQVDSDVDAADPAFSVASDQHLQLVSKMNEWGFLSDAQRLARLQQAEEAARCPLRRLSQAQLAEVVNTAAAALAAPRRQARQQEPDSGGSGEARAEVEQSSPKADLQRRVRKLLLDALHLWRVKRYECVAIEHVLDFVQGKIEKFESNVGEIQGAAAGAMWSSIKLAVDEMLHCAEEQTGVGNLTMGARPARGPATRLGIVWKRQSLGWVVSWHDDNELKKSLHFPVSRQGLSEEAAAEASLDQAKAFREELVRQGKLQPAKPSVAVRSLVRGVAFCKDSQKWRVKFPDPSRKRKEISCGYFGTQEEAEEKAREMARKFGVPAETVVVPAQKLSELPHFEPLGPQKGVKWVVGEQAWRARCATGSGRETLKRFPPLDSSKEEVRKAWDSAVAWRQQQEKEQMYAKAGEKHAGQNSNFASLWLLRGFRVLRV</sequence>
<evidence type="ECO:0000313" key="4">
    <source>
        <dbReference type="Proteomes" id="UP000604046"/>
    </source>
</evidence>
<organism evidence="3 4">
    <name type="scientific">Symbiodinium natans</name>
    <dbReference type="NCBI Taxonomy" id="878477"/>
    <lineage>
        <taxon>Eukaryota</taxon>
        <taxon>Sar</taxon>
        <taxon>Alveolata</taxon>
        <taxon>Dinophyceae</taxon>
        <taxon>Suessiales</taxon>
        <taxon>Symbiodiniaceae</taxon>
        <taxon>Symbiodinium</taxon>
    </lineage>
</organism>
<dbReference type="Proteomes" id="UP000604046">
    <property type="component" value="Unassembled WGS sequence"/>
</dbReference>
<feature type="domain" description="Haem-binding uptake Tiki superfamily ChaN" evidence="2">
    <location>
        <begin position="37"/>
        <end position="239"/>
    </location>
</feature>
<dbReference type="Gene3D" id="1.20.5.2050">
    <property type="match status" value="1"/>
</dbReference>
<accession>A0A812M0S3</accession>